<protein>
    <submittedName>
        <fullName evidence="2">Alpha-N-acetylglucosaminidase</fullName>
    </submittedName>
</protein>
<dbReference type="InterPro" id="IPR007781">
    <property type="entry name" value="NAGLU"/>
</dbReference>
<organism evidence="2 3">
    <name type="scientific">Bacteroides graminisolvens DSM 19988 = JCM 15093</name>
    <dbReference type="NCBI Taxonomy" id="1121097"/>
    <lineage>
        <taxon>Bacteria</taxon>
        <taxon>Pseudomonadati</taxon>
        <taxon>Bacteroidota</taxon>
        <taxon>Bacteroidia</taxon>
        <taxon>Bacteroidales</taxon>
        <taxon>Bacteroidaceae</taxon>
        <taxon>Bacteroides</taxon>
    </lineage>
</organism>
<dbReference type="PANTHER" id="PTHR12872:SF1">
    <property type="entry name" value="ALPHA-N-ACETYLGLUCOSAMINIDASE"/>
    <property type="match status" value="1"/>
</dbReference>
<feature type="domain" description="Alpha-N-acetylglucosaminidase tim-barrel" evidence="1">
    <location>
        <begin position="25"/>
        <end position="112"/>
    </location>
</feature>
<dbReference type="InterPro" id="IPR024733">
    <property type="entry name" value="NAGLU_tim-barrel"/>
</dbReference>
<evidence type="ECO:0000313" key="2">
    <source>
        <dbReference type="EMBL" id="GAK35299.1"/>
    </source>
</evidence>
<evidence type="ECO:0000313" key="3">
    <source>
        <dbReference type="Proteomes" id="UP000027601"/>
    </source>
</evidence>
<keyword evidence="3" id="KW-1185">Reference proteome</keyword>
<dbReference type="eggNOG" id="COG3669">
    <property type="taxonomic scope" value="Bacteria"/>
</dbReference>
<dbReference type="AlphaFoldDB" id="A0A069D539"/>
<reference evidence="2 3" key="1">
    <citation type="journal article" date="2015" name="Microbes Environ.">
        <title>Distribution and evolution of nitrogen fixation genes in the phylum bacteroidetes.</title>
        <authorList>
            <person name="Inoue J."/>
            <person name="Oshima K."/>
            <person name="Suda W."/>
            <person name="Sakamoto M."/>
            <person name="Iino T."/>
            <person name="Noda S."/>
            <person name="Hongoh Y."/>
            <person name="Hattori M."/>
            <person name="Ohkuma M."/>
        </authorList>
    </citation>
    <scope>NUCLEOTIDE SEQUENCE [LARGE SCALE GENOMIC DNA]</scope>
    <source>
        <strain evidence="2 3">JCM 15093</strain>
    </source>
</reference>
<gene>
    <name evidence="2" type="ORF">JCM15093_380</name>
</gene>
<proteinExistence type="predicted"/>
<sequence>MTAKLPDVLPQVTKKERHQTTLKLRYNFNYCTFSYSMAFWDWKRWEQEIDWMALHSINLPLAVVGEECIWFNMLKKLGYSKEEINKFISGPAFMAWWEMNNLEGWGGPNPDSCQ</sequence>
<dbReference type="PANTHER" id="PTHR12872">
    <property type="entry name" value="ALPHA-N-ACETYLGLUCOSAMINIDASE"/>
    <property type="match status" value="1"/>
</dbReference>
<dbReference type="Gene3D" id="3.20.20.80">
    <property type="entry name" value="Glycosidases"/>
    <property type="match status" value="1"/>
</dbReference>
<evidence type="ECO:0000259" key="1">
    <source>
        <dbReference type="Pfam" id="PF05089"/>
    </source>
</evidence>
<comment type="caution">
    <text evidence="2">The sequence shown here is derived from an EMBL/GenBank/DDBJ whole genome shotgun (WGS) entry which is preliminary data.</text>
</comment>
<accession>A0A069D539</accession>
<dbReference type="Pfam" id="PF05089">
    <property type="entry name" value="NAGLU"/>
    <property type="match status" value="1"/>
</dbReference>
<dbReference type="EMBL" id="BAJS01000001">
    <property type="protein sequence ID" value="GAK35299.1"/>
    <property type="molecule type" value="Genomic_DNA"/>
</dbReference>
<name>A0A069D539_9BACE</name>
<dbReference type="STRING" id="1121097.GCA_000428125_00192"/>
<dbReference type="Proteomes" id="UP000027601">
    <property type="component" value="Unassembled WGS sequence"/>
</dbReference>